<dbReference type="EMBL" id="CAJFCV020000003">
    <property type="protein sequence ID" value="CAG9105474.1"/>
    <property type="molecule type" value="Genomic_DNA"/>
</dbReference>
<sequence>MGYQQEAEQDCHSNRVNAQSARISFFEEWKYLFRNAELDADTLRNHCFAGHLRDSNLRSVVWRVLLKVLPYERLEWRRILADRRRDYSELKRRLNTNPRAEKFGDDPNLNNPLSQKDENPWNQFFIDEGLRDSIRKDVDRTFPELQFFQSQTTKRIMSDILFVYSKQNSHISYRQGMHEILAPILFVIYFDHRSFEHLNEQNALGGFTDFELDTLSCVNDPDYLEHDAYTLFQQVMFLLEGFYANTDLEEDCDMETGRKENLVPFQGPDCPHMHSQLLKRLTQIHEELLPQVDSLLYRHLHSLDISPQLYGIRWLRLLFGREFPLHDLLYLWDVLFADSPILGLCEQVFLALLVQIRHLLLCGDYSSTLQYLMRYPPTADIHIFVQLVLHLKEPKKHPKPKNLSLYSHMTLAGKAHPNQDRSVYRFTNGFNGVSKPKMRANQVLSKLARPALSANSTPLLKRPENGLEAEMVPLKIAVPMDTTDVEPDLELMKEQICLLQTRLNDSDLRARRTAKELLETAEFIEQQEEIGNAELCAIADDLREMALSLRSDMQSEMERRRANSISRRMTAEHFQLVQMNQEGQANQAKSVAPKSGEMVELHFGRKKNF</sequence>
<dbReference type="PROSITE" id="PS50086">
    <property type="entry name" value="TBC_RABGAP"/>
    <property type="match status" value="1"/>
</dbReference>
<keyword evidence="5" id="KW-1185">Reference proteome</keyword>
<dbReference type="Proteomes" id="UP000659654">
    <property type="component" value="Unassembled WGS sequence"/>
</dbReference>
<dbReference type="SMART" id="SM00164">
    <property type="entry name" value="TBC"/>
    <property type="match status" value="1"/>
</dbReference>
<dbReference type="InterPro" id="IPR035969">
    <property type="entry name" value="Rab-GAP_TBC_sf"/>
</dbReference>
<feature type="region of interest" description="Disordered" evidence="2">
    <location>
        <begin position="98"/>
        <end position="117"/>
    </location>
</feature>
<dbReference type="GO" id="GO:0005096">
    <property type="term" value="F:GTPase activator activity"/>
    <property type="evidence" value="ECO:0007669"/>
    <property type="project" value="UniProtKB-KW"/>
</dbReference>
<evidence type="ECO:0000313" key="4">
    <source>
        <dbReference type="EMBL" id="CAD5219879.1"/>
    </source>
</evidence>
<dbReference type="InterPro" id="IPR000195">
    <property type="entry name" value="Rab-GAP-TBC_dom"/>
</dbReference>
<proteinExistence type="predicted"/>
<dbReference type="OrthoDB" id="27140at2759"/>
<dbReference type="AlphaFoldDB" id="A0A7I8WLC3"/>
<dbReference type="FunFam" id="1.10.8.270:FF:000011">
    <property type="entry name" value="TBC1 domain family member 5"/>
    <property type="match status" value="1"/>
</dbReference>
<accession>A0A7I8WLC3</accession>
<dbReference type="GO" id="GO:0005737">
    <property type="term" value="C:cytoplasm"/>
    <property type="evidence" value="ECO:0007669"/>
    <property type="project" value="UniProtKB-ARBA"/>
</dbReference>
<organism evidence="4 5">
    <name type="scientific">Bursaphelenchus xylophilus</name>
    <name type="common">Pinewood nematode worm</name>
    <name type="synonym">Aphelenchoides xylophilus</name>
    <dbReference type="NCBI Taxonomy" id="6326"/>
    <lineage>
        <taxon>Eukaryota</taxon>
        <taxon>Metazoa</taxon>
        <taxon>Ecdysozoa</taxon>
        <taxon>Nematoda</taxon>
        <taxon>Chromadorea</taxon>
        <taxon>Rhabditida</taxon>
        <taxon>Tylenchina</taxon>
        <taxon>Tylenchomorpha</taxon>
        <taxon>Aphelenchoidea</taxon>
        <taxon>Aphelenchoididae</taxon>
        <taxon>Bursaphelenchus</taxon>
    </lineage>
</organism>
<dbReference type="SMR" id="A0A7I8WLC3"/>
<dbReference type="PANTHER" id="PTHR22957:SF337">
    <property type="entry name" value="TBC1 DOMAIN FAMILY MEMBER 5"/>
    <property type="match status" value="1"/>
</dbReference>
<protein>
    <submittedName>
        <fullName evidence="4">(pine wood nematode) hypothetical protein</fullName>
    </submittedName>
</protein>
<dbReference type="FunFam" id="1.10.472.80:FF:000038">
    <property type="entry name" value="TBC1 domain family member 5"/>
    <property type="match status" value="1"/>
</dbReference>
<dbReference type="PANTHER" id="PTHR22957">
    <property type="entry name" value="TBC1 DOMAIN FAMILY MEMBER GTPASE-ACTIVATING PROTEIN"/>
    <property type="match status" value="1"/>
</dbReference>
<feature type="domain" description="Rab-GAP TBC" evidence="3">
    <location>
        <begin position="52"/>
        <end position="339"/>
    </location>
</feature>
<evidence type="ECO:0000259" key="3">
    <source>
        <dbReference type="PROSITE" id="PS50086"/>
    </source>
</evidence>
<evidence type="ECO:0000256" key="2">
    <source>
        <dbReference type="SAM" id="MobiDB-lite"/>
    </source>
</evidence>
<keyword evidence="1" id="KW-0343">GTPase activation</keyword>
<dbReference type="Proteomes" id="UP000582659">
    <property type="component" value="Unassembled WGS sequence"/>
</dbReference>
<dbReference type="Gene3D" id="1.10.472.80">
    <property type="entry name" value="Ypt/Rab-GAP domain of gyp1p, domain 3"/>
    <property type="match status" value="1"/>
</dbReference>
<dbReference type="SUPFAM" id="SSF47923">
    <property type="entry name" value="Ypt/Rab-GAP domain of gyp1p"/>
    <property type="match status" value="2"/>
</dbReference>
<evidence type="ECO:0000313" key="5">
    <source>
        <dbReference type="Proteomes" id="UP000659654"/>
    </source>
</evidence>
<comment type="caution">
    <text evidence="4">The sequence shown here is derived from an EMBL/GenBank/DDBJ whole genome shotgun (WGS) entry which is preliminary data.</text>
</comment>
<reference evidence="4" key="1">
    <citation type="submission" date="2020-09" db="EMBL/GenBank/DDBJ databases">
        <authorList>
            <person name="Kikuchi T."/>
        </authorList>
    </citation>
    <scope>NUCLEOTIDE SEQUENCE</scope>
    <source>
        <strain evidence="4">Ka4C1</strain>
    </source>
</reference>
<dbReference type="Gene3D" id="1.10.8.270">
    <property type="entry name" value="putative rabgap domain of human tbc1 domain family member 14 like domains"/>
    <property type="match status" value="1"/>
</dbReference>
<evidence type="ECO:0000256" key="1">
    <source>
        <dbReference type="ARBA" id="ARBA00022468"/>
    </source>
</evidence>
<dbReference type="EMBL" id="CAJFDI010000003">
    <property type="protein sequence ID" value="CAD5219879.1"/>
    <property type="molecule type" value="Genomic_DNA"/>
</dbReference>
<name>A0A7I8WLC3_BURXY</name>
<dbReference type="Pfam" id="PF00566">
    <property type="entry name" value="RabGAP-TBC"/>
    <property type="match status" value="2"/>
</dbReference>
<gene>
    <name evidence="4" type="ORF">BXYJ_LOCUS5899</name>
</gene>